<dbReference type="PROSITE" id="PS50937">
    <property type="entry name" value="HTH_MERR_2"/>
    <property type="match status" value="1"/>
</dbReference>
<dbReference type="InterPro" id="IPR000551">
    <property type="entry name" value="MerR-type_HTH_dom"/>
</dbReference>
<gene>
    <name evidence="3" type="ORF">M1L60_26335</name>
</gene>
<dbReference type="InterPro" id="IPR047057">
    <property type="entry name" value="MerR_fam"/>
</dbReference>
<protein>
    <submittedName>
        <fullName evidence="3">MerR family transcriptional regulator</fullName>
    </submittedName>
</protein>
<organism evidence="3 4">
    <name type="scientific">Paractinoplanes aksuensis</name>
    <dbReference type="NCBI Taxonomy" id="2939490"/>
    <lineage>
        <taxon>Bacteria</taxon>
        <taxon>Bacillati</taxon>
        <taxon>Actinomycetota</taxon>
        <taxon>Actinomycetes</taxon>
        <taxon>Micromonosporales</taxon>
        <taxon>Micromonosporaceae</taxon>
        <taxon>Paractinoplanes</taxon>
    </lineage>
</organism>
<keyword evidence="1" id="KW-0238">DNA-binding</keyword>
<dbReference type="EMBL" id="JAMYJR010000029">
    <property type="protein sequence ID" value="MCO8274124.1"/>
    <property type="molecule type" value="Genomic_DNA"/>
</dbReference>
<name>A0ABT1DTG1_9ACTN</name>
<feature type="domain" description="HTH merR-type" evidence="2">
    <location>
        <begin position="7"/>
        <end position="76"/>
    </location>
</feature>
<dbReference type="PANTHER" id="PTHR30204">
    <property type="entry name" value="REDOX-CYCLING DRUG-SENSING TRANSCRIPTIONAL ACTIVATOR SOXR"/>
    <property type="match status" value="1"/>
</dbReference>
<dbReference type="Proteomes" id="UP001523369">
    <property type="component" value="Unassembled WGS sequence"/>
</dbReference>
<dbReference type="Pfam" id="PF13411">
    <property type="entry name" value="MerR_1"/>
    <property type="match status" value="1"/>
</dbReference>
<dbReference type="Gene3D" id="1.10.1660.10">
    <property type="match status" value="1"/>
</dbReference>
<proteinExistence type="predicted"/>
<dbReference type="RefSeq" id="WP_253240204.1">
    <property type="nucleotide sequence ID" value="NZ_JAMYJR010000029.1"/>
</dbReference>
<dbReference type="CDD" id="cd00592">
    <property type="entry name" value="HTH_MerR-like"/>
    <property type="match status" value="1"/>
</dbReference>
<dbReference type="SMART" id="SM00422">
    <property type="entry name" value="HTH_MERR"/>
    <property type="match status" value="1"/>
</dbReference>
<reference evidence="3 4" key="1">
    <citation type="submission" date="2022-06" db="EMBL/GenBank/DDBJ databases">
        <title>New Species of the Genus Actinoplanes, ActinopZanes ferrugineus.</title>
        <authorList>
            <person name="Ding P."/>
        </authorList>
    </citation>
    <scope>NUCLEOTIDE SEQUENCE [LARGE SCALE GENOMIC DNA]</scope>
    <source>
        <strain evidence="3 4">TRM88003</strain>
    </source>
</reference>
<dbReference type="PANTHER" id="PTHR30204:SF93">
    <property type="entry name" value="HTH MERR-TYPE DOMAIN-CONTAINING PROTEIN"/>
    <property type="match status" value="1"/>
</dbReference>
<sequence>MSDERRLLTIGQLAGYAGVTIKAVRVYHERGLLAEPPRDSSGYRGYGAEHAIQLVKIRTLAEAGVPLARVGELLGAGAEEFAAAVDEIDRNLRTRAEEIRQARRRIAQLQSGDRLFVSGEVADYLGRLREIGVSERTVRLERDLWIMLQSAAPKQAEVWIADKLAAVADPEFCELYVEYDAAFDWSADDPRLVGLAQRTRRWFESQAGSAEEAPPNDPATAALAAATTSAASPAWARIGELAAGLP</sequence>
<evidence type="ECO:0000313" key="3">
    <source>
        <dbReference type="EMBL" id="MCO8274124.1"/>
    </source>
</evidence>
<dbReference type="SUPFAM" id="SSF46955">
    <property type="entry name" value="Putative DNA-binding domain"/>
    <property type="match status" value="1"/>
</dbReference>
<dbReference type="InterPro" id="IPR009061">
    <property type="entry name" value="DNA-bd_dom_put_sf"/>
</dbReference>
<evidence type="ECO:0000259" key="2">
    <source>
        <dbReference type="PROSITE" id="PS50937"/>
    </source>
</evidence>
<evidence type="ECO:0000256" key="1">
    <source>
        <dbReference type="ARBA" id="ARBA00023125"/>
    </source>
</evidence>
<keyword evidence="4" id="KW-1185">Reference proteome</keyword>
<dbReference type="PRINTS" id="PR00040">
    <property type="entry name" value="HTHMERR"/>
</dbReference>
<accession>A0ABT1DTG1</accession>
<comment type="caution">
    <text evidence="3">The sequence shown here is derived from an EMBL/GenBank/DDBJ whole genome shotgun (WGS) entry which is preliminary data.</text>
</comment>
<evidence type="ECO:0000313" key="4">
    <source>
        <dbReference type="Proteomes" id="UP001523369"/>
    </source>
</evidence>